<feature type="transmembrane region" description="Helical" evidence="2">
    <location>
        <begin position="225"/>
        <end position="242"/>
    </location>
</feature>
<organism evidence="3 5">
    <name type="scientific">Legionella jamestowniensis</name>
    <dbReference type="NCBI Taxonomy" id="455"/>
    <lineage>
        <taxon>Bacteria</taxon>
        <taxon>Pseudomonadati</taxon>
        <taxon>Pseudomonadota</taxon>
        <taxon>Gammaproteobacteria</taxon>
        <taxon>Legionellales</taxon>
        <taxon>Legionellaceae</taxon>
        <taxon>Legionella</taxon>
    </lineage>
</organism>
<accession>A0A0W0UIR0</accession>
<proteinExistence type="predicted"/>
<comment type="caution">
    <text evidence="3">The sequence shown here is derived from an EMBL/GenBank/DDBJ whole genome shotgun (WGS) entry which is preliminary data.</text>
</comment>
<dbReference type="Proteomes" id="UP000054715">
    <property type="component" value="Unassembled WGS sequence"/>
</dbReference>
<dbReference type="AlphaFoldDB" id="A0A0W0UIR0"/>
<evidence type="ECO:0000256" key="1">
    <source>
        <dbReference type="SAM" id="MobiDB-lite"/>
    </source>
</evidence>
<feature type="transmembrane region" description="Helical" evidence="2">
    <location>
        <begin position="38"/>
        <end position="56"/>
    </location>
</feature>
<evidence type="ECO:0000313" key="3">
    <source>
        <dbReference type="EMBL" id="KTD07628.1"/>
    </source>
</evidence>
<keyword evidence="2" id="KW-1133">Transmembrane helix</keyword>
<sequence>MTTELTPENSESSSIYLIAGRMDAQSRLIAKRLHELRIVYAMFGALDGLSLSYSMIKYTFDLLYGNGNLSTSDLMHEWMLTPEGIAAAATSTVTLVVFAMLANHFKDDDANKFKSFLATVWPYCRDTMKGLKNAYKGFRSAAQVINLIGGQNLNFMIVPAGLLLGVLSAANRMWFRYHVNTRKDMMKANARLLEQIKNSDILSLAEIEEKRDDIKRQSMALRRQMLLSAAYGGIVDGLYLYVGVLSLCALAPPVFLAMTVFCAIYFIACIATRVYEEYDFQRRLVITQAKIDLALCGKELETKFLKLVQSGGTISYQGQLELFEDITSLRDAFEKKRAYLRELSTLSYSSALLAGMKNGLAAYGALASLIFAVATIIVLASASFPPALLITCICMGMGLLIAFTAHSLIHAHRHQIKQEVETINNPHDQNLNEILTLLKQSKDRIKEKIAELKPEKIKTAITDGMAVDPSPQFFFQEWFEVVRSFFSGLGKGSKAVDFTMNSFQERGADGHYHDTPIMLGLTVLSALVHGTALALRAQARGFGKDPIDSVPSTVNASETGGTVTTSPIGESDCNRQLSSDSSDKNSSSITDSNRTIQDITFKPTNNNRTPDITPSHQITLQRRSKPTEKTQSMYGFFSNPKAQLRRTHSAPQLRGLEQPHKEPPKALTSEYW</sequence>
<reference evidence="3 5" key="1">
    <citation type="submission" date="2015-11" db="EMBL/GenBank/DDBJ databases">
        <title>Genomic analysis of 38 Legionella species identifies large and diverse effector repertoires.</title>
        <authorList>
            <person name="Burstein D."/>
            <person name="Amaro F."/>
            <person name="Zusman T."/>
            <person name="Lifshitz Z."/>
            <person name="Cohen O."/>
            <person name="Gilbert J.A."/>
            <person name="Pupko T."/>
            <person name="Shuman H.A."/>
            <person name="Segal G."/>
        </authorList>
    </citation>
    <scope>NUCLEOTIDE SEQUENCE [LARGE SCALE GENOMIC DNA]</scope>
    <source>
        <strain evidence="3 5">JA-26-G1-E2</strain>
    </source>
</reference>
<feature type="compositionally biased region" description="Low complexity" evidence="1">
    <location>
        <begin position="578"/>
        <end position="592"/>
    </location>
</feature>
<feature type="transmembrane region" description="Helical" evidence="2">
    <location>
        <begin position="84"/>
        <end position="105"/>
    </location>
</feature>
<protein>
    <submittedName>
        <fullName evidence="3">Transmembrane protein</fullName>
    </submittedName>
</protein>
<dbReference type="STRING" id="455.Ljam_1823"/>
<feature type="compositionally biased region" description="Polar residues" evidence="1">
    <location>
        <begin position="550"/>
        <end position="568"/>
    </location>
</feature>
<dbReference type="OrthoDB" id="5634904at2"/>
<name>A0A0W0UIR0_9GAMM</name>
<evidence type="ECO:0000313" key="5">
    <source>
        <dbReference type="Proteomes" id="UP000054715"/>
    </source>
</evidence>
<dbReference type="EMBL" id="LYOZ01000001">
    <property type="protein sequence ID" value="OCH99373.1"/>
    <property type="molecule type" value="Genomic_DNA"/>
</dbReference>
<keyword evidence="6" id="KW-1185">Reference proteome</keyword>
<keyword evidence="2 3" id="KW-0812">Transmembrane</keyword>
<gene>
    <name evidence="4" type="ORF">A8135_06715</name>
    <name evidence="3" type="ORF">Ljam_1823</name>
</gene>
<dbReference type="Proteomes" id="UP000093336">
    <property type="component" value="Unassembled WGS sequence"/>
</dbReference>
<evidence type="ECO:0000313" key="4">
    <source>
        <dbReference type="EMBL" id="OCH99373.1"/>
    </source>
</evidence>
<feature type="transmembrane region" description="Helical" evidence="2">
    <location>
        <begin position="388"/>
        <end position="409"/>
    </location>
</feature>
<evidence type="ECO:0000256" key="2">
    <source>
        <dbReference type="SAM" id="Phobius"/>
    </source>
</evidence>
<reference evidence="4 6" key="2">
    <citation type="submission" date="2016-05" db="EMBL/GenBank/DDBJ databases">
        <authorList>
            <person name="Prochazka B."/>
            <person name="Indra A."/>
            <person name="Hasenberger P."/>
            <person name="Blaschitz M."/>
            <person name="Wagner L."/>
            <person name="Wewalka G."/>
            <person name="Sorschag S."/>
            <person name="Schmid D."/>
            <person name="Ruppitsch W."/>
        </authorList>
    </citation>
    <scope>NUCLEOTIDE SEQUENCE [LARGE SCALE GENOMIC DNA]</scope>
    <source>
        <strain evidence="4 6">974010_12</strain>
    </source>
</reference>
<evidence type="ECO:0000313" key="6">
    <source>
        <dbReference type="Proteomes" id="UP000093336"/>
    </source>
</evidence>
<keyword evidence="2" id="KW-0472">Membrane</keyword>
<dbReference type="EMBL" id="LNYG01000013">
    <property type="protein sequence ID" value="KTD07628.1"/>
    <property type="molecule type" value="Genomic_DNA"/>
</dbReference>
<feature type="transmembrane region" description="Helical" evidence="2">
    <location>
        <begin position="254"/>
        <end position="275"/>
    </location>
</feature>
<feature type="region of interest" description="Disordered" evidence="1">
    <location>
        <begin position="544"/>
        <end position="672"/>
    </location>
</feature>
<dbReference type="PATRIC" id="fig|455.5.peg.1920"/>
<feature type="transmembrane region" description="Helical" evidence="2">
    <location>
        <begin position="360"/>
        <end position="382"/>
    </location>
</feature>
<feature type="compositionally biased region" description="Polar residues" evidence="1">
    <location>
        <begin position="593"/>
        <end position="621"/>
    </location>
</feature>